<dbReference type="AlphaFoldDB" id="A0A0F4GCU6"/>
<evidence type="ECO:0000256" key="4">
    <source>
        <dbReference type="PROSITE-ProRule" id="PRU00134"/>
    </source>
</evidence>
<gene>
    <name evidence="7" type="ORF">TI39_contig4130g00003</name>
</gene>
<sequence>MGAWALTLFSCDYDLNLILELNDQAGLRELAAAAGAKDKKDISGAAQRQADHERIRRGDDTEDTTTKAFPPAAHECDGEVKYSLYAKLCSDPRRVRAYIDSGPLRRMMDQYGRELLEANDYWKADAYGPGYQFVLLGCCAMTLGAQLGQKDRDLMQTHLRLVPLMRDAVKQVEAALDPDTGYVSGVPWDFMTKPFGTTINKEEDLVFPGTGTINCRAPDHGYNPTEMAAFRQMCMPALVRGGLPGKPMSPAQRAKTMANLDYDHFKTFAKEPAKSQEDAGFARYFADGMSGFCGSRKAREGGALLQCNKSKAKSYCGKDCQRMAWKQHKKVCRAPKA</sequence>
<keyword evidence="2 4" id="KW-0863">Zinc-finger</keyword>
<comment type="caution">
    <text evidence="7">The sequence shown here is derived from an EMBL/GenBank/DDBJ whole genome shotgun (WGS) entry which is preliminary data.</text>
</comment>
<evidence type="ECO:0000256" key="1">
    <source>
        <dbReference type="ARBA" id="ARBA00022723"/>
    </source>
</evidence>
<dbReference type="EMBL" id="LAFY01004090">
    <property type="protein sequence ID" value="KJX95159.1"/>
    <property type="molecule type" value="Genomic_DNA"/>
</dbReference>
<feature type="domain" description="MYND-type" evidence="6">
    <location>
        <begin position="290"/>
        <end position="332"/>
    </location>
</feature>
<evidence type="ECO:0000256" key="5">
    <source>
        <dbReference type="SAM" id="MobiDB-lite"/>
    </source>
</evidence>
<dbReference type="Pfam" id="PF01753">
    <property type="entry name" value="zf-MYND"/>
    <property type="match status" value="1"/>
</dbReference>
<name>A0A0F4GCU6_9PEZI</name>
<keyword evidence="1" id="KW-0479">Metal-binding</keyword>
<keyword evidence="8" id="KW-1185">Reference proteome</keyword>
<dbReference type="InterPro" id="IPR002893">
    <property type="entry name" value="Znf_MYND"/>
</dbReference>
<dbReference type="SUPFAM" id="SSF144232">
    <property type="entry name" value="HIT/MYND zinc finger-like"/>
    <property type="match status" value="1"/>
</dbReference>
<evidence type="ECO:0000259" key="6">
    <source>
        <dbReference type="PROSITE" id="PS50865"/>
    </source>
</evidence>
<organism evidence="7 8">
    <name type="scientific">Zymoseptoria brevis</name>
    <dbReference type="NCBI Taxonomy" id="1047168"/>
    <lineage>
        <taxon>Eukaryota</taxon>
        <taxon>Fungi</taxon>
        <taxon>Dikarya</taxon>
        <taxon>Ascomycota</taxon>
        <taxon>Pezizomycotina</taxon>
        <taxon>Dothideomycetes</taxon>
        <taxon>Dothideomycetidae</taxon>
        <taxon>Mycosphaerellales</taxon>
        <taxon>Mycosphaerellaceae</taxon>
        <taxon>Zymoseptoria</taxon>
    </lineage>
</organism>
<evidence type="ECO:0000256" key="2">
    <source>
        <dbReference type="ARBA" id="ARBA00022771"/>
    </source>
</evidence>
<protein>
    <recommendedName>
        <fullName evidence="6">MYND-type domain-containing protein</fullName>
    </recommendedName>
</protein>
<evidence type="ECO:0000313" key="7">
    <source>
        <dbReference type="EMBL" id="KJX95159.1"/>
    </source>
</evidence>
<feature type="region of interest" description="Disordered" evidence="5">
    <location>
        <begin position="41"/>
        <end position="68"/>
    </location>
</feature>
<dbReference type="Gene3D" id="6.10.140.2220">
    <property type="match status" value="1"/>
</dbReference>
<evidence type="ECO:0000313" key="8">
    <source>
        <dbReference type="Proteomes" id="UP000033647"/>
    </source>
</evidence>
<feature type="compositionally biased region" description="Basic and acidic residues" evidence="5">
    <location>
        <begin position="49"/>
        <end position="59"/>
    </location>
</feature>
<evidence type="ECO:0000256" key="3">
    <source>
        <dbReference type="ARBA" id="ARBA00022833"/>
    </source>
</evidence>
<accession>A0A0F4GCU6</accession>
<dbReference type="Proteomes" id="UP000033647">
    <property type="component" value="Unassembled WGS sequence"/>
</dbReference>
<proteinExistence type="predicted"/>
<dbReference type="OrthoDB" id="3648505at2759"/>
<keyword evidence="3" id="KW-0862">Zinc</keyword>
<reference evidence="7 8" key="1">
    <citation type="submission" date="2015-03" db="EMBL/GenBank/DDBJ databases">
        <title>RNA-seq based gene annotation and comparative genomics of four Zymoseptoria species reveal species-specific pathogenicity related genes and transposable element activity.</title>
        <authorList>
            <person name="Grandaubert J."/>
            <person name="Bhattacharyya A."/>
            <person name="Stukenbrock E.H."/>
        </authorList>
    </citation>
    <scope>NUCLEOTIDE SEQUENCE [LARGE SCALE GENOMIC DNA]</scope>
    <source>
        <strain evidence="7 8">Zb18110</strain>
    </source>
</reference>
<dbReference type="STRING" id="1047168.A0A0F4GCU6"/>
<dbReference type="PROSITE" id="PS50865">
    <property type="entry name" value="ZF_MYND_2"/>
    <property type="match status" value="1"/>
</dbReference>
<dbReference type="GO" id="GO:0008270">
    <property type="term" value="F:zinc ion binding"/>
    <property type="evidence" value="ECO:0007669"/>
    <property type="project" value="UniProtKB-KW"/>
</dbReference>